<dbReference type="CDD" id="cd05233">
    <property type="entry name" value="SDR_c"/>
    <property type="match status" value="1"/>
</dbReference>
<dbReference type="GO" id="GO:0016491">
    <property type="term" value="F:oxidoreductase activity"/>
    <property type="evidence" value="ECO:0007669"/>
    <property type="project" value="UniProtKB-KW"/>
</dbReference>
<comment type="caution">
    <text evidence="3">The sequence shown here is derived from an EMBL/GenBank/DDBJ whole genome shotgun (WGS) entry which is preliminary data.</text>
</comment>
<evidence type="ECO:0000313" key="3">
    <source>
        <dbReference type="EMBL" id="OCT47866.1"/>
    </source>
</evidence>
<dbReference type="VEuPathDB" id="FungiDB:CLCR_03623"/>
<dbReference type="InterPro" id="IPR036291">
    <property type="entry name" value="NAD(P)-bd_dom_sf"/>
</dbReference>
<keyword evidence="4" id="KW-1185">Reference proteome</keyword>
<dbReference type="Proteomes" id="UP000094526">
    <property type="component" value="Unassembled WGS sequence"/>
</dbReference>
<dbReference type="VEuPathDB" id="FungiDB:G647_04488"/>
<dbReference type="STRING" id="86049.A0A1C1CHC3"/>
<dbReference type="AlphaFoldDB" id="A0A1C1CHC3"/>
<comment type="similarity">
    <text evidence="1">Belongs to the short-chain dehydrogenases/reductases (SDR) family.</text>
</comment>
<evidence type="ECO:0000313" key="4">
    <source>
        <dbReference type="Proteomes" id="UP000094526"/>
    </source>
</evidence>
<dbReference type="EMBL" id="LGRB01000013">
    <property type="protein sequence ID" value="OCT47866.1"/>
    <property type="molecule type" value="Genomic_DNA"/>
</dbReference>
<evidence type="ECO:0000256" key="2">
    <source>
        <dbReference type="ARBA" id="ARBA00023002"/>
    </source>
</evidence>
<dbReference type="InterPro" id="IPR002347">
    <property type="entry name" value="SDR_fam"/>
</dbReference>
<accession>A0A1C1CHC3</accession>
<dbReference type="PANTHER" id="PTHR42901">
    <property type="entry name" value="ALCOHOL DEHYDROGENASE"/>
    <property type="match status" value="1"/>
</dbReference>
<dbReference type="PRINTS" id="PR00081">
    <property type="entry name" value="GDHRDH"/>
</dbReference>
<reference evidence="4" key="1">
    <citation type="submission" date="2015-07" db="EMBL/GenBank/DDBJ databases">
        <authorList>
            <person name="Teixeira M.M."/>
            <person name="Souza R.C."/>
            <person name="Almeida L.G."/>
            <person name="Vicente V.A."/>
            <person name="de Hoog S."/>
            <person name="Bocca A.L."/>
            <person name="de Almeida S.R."/>
            <person name="Vasconcelos A.T."/>
            <person name="Felipe M.S."/>
        </authorList>
    </citation>
    <scope>NUCLEOTIDE SEQUENCE [LARGE SCALE GENOMIC DNA]</scope>
    <source>
        <strain evidence="4">KSF</strain>
    </source>
</reference>
<dbReference type="Gene3D" id="3.40.50.720">
    <property type="entry name" value="NAD(P)-binding Rossmann-like Domain"/>
    <property type="match status" value="1"/>
</dbReference>
<protein>
    <submittedName>
        <fullName evidence="3">Putative NADP(+)-dependent dehydrogenase</fullName>
    </submittedName>
</protein>
<gene>
    <name evidence="3" type="ORF">CLCR_03623</name>
</gene>
<evidence type="ECO:0000256" key="1">
    <source>
        <dbReference type="ARBA" id="ARBA00006484"/>
    </source>
</evidence>
<dbReference type="eggNOG" id="KOG1205">
    <property type="taxonomic scope" value="Eukaryota"/>
</dbReference>
<dbReference type="SUPFAM" id="SSF51735">
    <property type="entry name" value="NAD(P)-binding Rossmann-fold domains"/>
    <property type="match status" value="1"/>
</dbReference>
<sequence>MAYPCFTKTYRKTSYAAIDPARPALSAENKTVIVTGAGHGSIGSTVALAFAKAGARKLALVGRTQSTLQKTKETIAQTYPEATVLVSVADISKAESVGTAAHHIRVELGAWDVFANCAGYGQQIRESLQCYEADLLPHRYLPALTSIAGADEDEWWKAFEIHAKFATHFAKHFLPKCRPNAAYINTNAASCHLPASHFPKTSAYLASKLAMAKLDEYLAEESPQLRVFTVHPGVVQTKMVEKVMGGLDRVPAGDFLDEPELPANFMVWLASGEGDFLKSGRYLWANWDVEELIARKAEIQADPSLFRITIGGWPFQ</sequence>
<dbReference type="Pfam" id="PF00106">
    <property type="entry name" value="adh_short"/>
    <property type="match status" value="1"/>
</dbReference>
<organism evidence="3 4">
    <name type="scientific">Cladophialophora carrionii</name>
    <dbReference type="NCBI Taxonomy" id="86049"/>
    <lineage>
        <taxon>Eukaryota</taxon>
        <taxon>Fungi</taxon>
        <taxon>Dikarya</taxon>
        <taxon>Ascomycota</taxon>
        <taxon>Pezizomycotina</taxon>
        <taxon>Eurotiomycetes</taxon>
        <taxon>Chaetothyriomycetidae</taxon>
        <taxon>Chaetothyriales</taxon>
        <taxon>Herpotrichiellaceae</taxon>
        <taxon>Cladophialophora</taxon>
    </lineage>
</organism>
<proteinExistence type="inferred from homology"/>
<keyword evidence="2" id="KW-0560">Oxidoreductase</keyword>
<dbReference type="PANTHER" id="PTHR42901:SF1">
    <property type="entry name" value="ALCOHOL DEHYDROGENASE"/>
    <property type="match status" value="1"/>
</dbReference>
<name>A0A1C1CHC3_9EURO</name>
<dbReference type="OrthoDB" id="1933717at2759"/>